<dbReference type="AlphaFoldDB" id="A0A7U7PWB5"/>
<dbReference type="Proteomes" id="UP000236509">
    <property type="component" value="Unassembled WGS sequence"/>
</dbReference>
<reference evidence="1 2" key="1">
    <citation type="submission" date="2015-04" db="EMBL/GenBank/DDBJ databases">
        <authorList>
            <person name="Cao L."/>
            <person name="Gao C.H."/>
        </authorList>
    </citation>
    <scope>NUCLEOTIDE SEQUENCE [LARGE SCALE GENOMIC DNA]</scope>
    <source>
        <strain evidence="1 2">SH3</strain>
    </source>
</reference>
<protein>
    <submittedName>
        <fullName evidence="1">Uncharacterized protein</fullName>
    </submittedName>
</protein>
<accession>A0A7U7PWB5</accession>
<dbReference type="GeneID" id="66840186"/>
<keyword evidence="2" id="KW-1185">Reference proteome</keyword>
<dbReference type="EMBL" id="CVOU01000002">
    <property type="protein sequence ID" value="CRI10700.1"/>
    <property type="molecule type" value="Genomic_DNA"/>
</dbReference>
<proteinExistence type="predicted"/>
<evidence type="ECO:0000313" key="1">
    <source>
        <dbReference type="EMBL" id="CRI10700.1"/>
    </source>
</evidence>
<dbReference type="KEGG" id="suh:SAMSHR1132_18030"/>
<name>A0A7U7PWB5_9STAP</name>
<comment type="caution">
    <text evidence="1">The sequence shown here is derived from an EMBL/GenBank/DDBJ whole genome shotgun (WGS) entry which is preliminary data.</text>
</comment>
<organism evidence="1 2">
    <name type="scientific">Staphylococcus argenteus</name>
    <dbReference type="NCBI Taxonomy" id="985002"/>
    <lineage>
        <taxon>Bacteria</taxon>
        <taxon>Bacillati</taxon>
        <taxon>Bacillota</taxon>
        <taxon>Bacilli</taxon>
        <taxon>Bacillales</taxon>
        <taxon>Staphylococcaceae</taxon>
        <taxon>Staphylococcus</taxon>
    </lineage>
</organism>
<evidence type="ECO:0000313" key="2">
    <source>
        <dbReference type="Proteomes" id="UP000236509"/>
    </source>
</evidence>
<dbReference type="RefSeq" id="WP_000005716.1">
    <property type="nucleotide sequence ID" value="NC_016941.1"/>
</dbReference>
<sequence length="92" mass="10844">MSEVMKHAVVRPYTDIAHKYHKYNIYDIYPAKGYEETRIDLLTNNEVNKYNQVYIKALDKFSKNELLEIAERNKVEIPKSALKNEIIDLLNA</sequence>
<gene>
    <name evidence="1" type="ORF">BN1326_100102</name>
</gene>